<gene>
    <name evidence="5" type="primary">LOC101858199</name>
</gene>
<keyword evidence="2" id="KW-0677">Repeat</keyword>
<dbReference type="PANTHER" id="PTHR45712">
    <property type="entry name" value="AGAP008170-PA"/>
    <property type="match status" value="1"/>
</dbReference>
<dbReference type="InterPro" id="IPR003591">
    <property type="entry name" value="Leu-rich_rpt_typical-subtyp"/>
</dbReference>
<dbReference type="Pfam" id="PF00560">
    <property type="entry name" value="LRR_1"/>
    <property type="match status" value="1"/>
</dbReference>
<dbReference type="InterPro" id="IPR032675">
    <property type="entry name" value="LRR_dom_sf"/>
</dbReference>
<dbReference type="PROSITE" id="PS51450">
    <property type="entry name" value="LRR"/>
    <property type="match status" value="5"/>
</dbReference>
<dbReference type="Pfam" id="PF13855">
    <property type="entry name" value="LRR_8"/>
    <property type="match status" value="2"/>
</dbReference>
<dbReference type="Proteomes" id="UP000694888">
    <property type="component" value="Unplaced"/>
</dbReference>
<protein>
    <submittedName>
        <fullName evidence="5">Internalin A</fullName>
    </submittedName>
</protein>
<feature type="chain" id="PRO_5046528751" evidence="3">
    <location>
        <begin position="27"/>
        <end position="517"/>
    </location>
</feature>
<keyword evidence="3" id="KW-0732">Signal</keyword>
<dbReference type="SUPFAM" id="SSF52058">
    <property type="entry name" value="L domain-like"/>
    <property type="match status" value="2"/>
</dbReference>
<dbReference type="PRINTS" id="PR00019">
    <property type="entry name" value="LEURICHRPT"/>
</dbReference>
<evidence type="ECO:0000256" key="3">
    <source>
        <dbReference type="SAM" id="SignalP"/>
    </source>
</evidence>
<dbReference type="PANTHER" id="PTHR45712:SF22">
    <property type="entry name" value="INSULIN-LIKE GROWTH FACTOR-BINDING PROTEIN COMPLEX ACID LABILE SUBUNIT"/>
    <property type="match status" value="1"/>
</dbReference>
<name>A0ABM0JWE7_APLCA</name>
<evidence type="ECO:0000256" key="2">
    <source>
        <dbReference type="ARBA" id="ARBA00022737"/>
    </source>
</evidence>
<accession>A0ABM0JWE7</accession>
<dbReference type="SMART" id="SM00365">
    <property type="entry name" value="LRR_SD22"/>
    <property type="match status" value="5"/>
</dbReference>
<dbReference type="RefSeq" id="XP_005103106.1">
    <property type="nucleotide sequence ID" value="XM_005103049.3"/>
</dbReference>
<reference evidence="5" key="1">
    <citation type="submission" date="2025-08" db="UniProtKB">
        <authorList>
            <consortium name="RefSeq"/>
        </authorList>
    </citation>
    <scope>IDENTIFICATION</scope>
</reference>
<keyword evidence="1" id="KW-0433">Leucine-rich repeat</keyword>
<dbReference type="SMART" id="SM00369">
    <property type="entry name" value="LRR_TYP"/>
    <property type="match status" value="5"/>
</dbReference>
<feature type="signal peptide" evidence="3">
    <location>
        <begin position="1"/>
        <end position="26"/>
    </location>
</feature>
<keyword evidence="4" id="KW-1185">Reference proteome</keyword>
<dbReference type="GeneID" id="101858199"/>
<proteinExistence type="predicted"/>
<organism evidence="4 5">
    <name type="scientific">Aplysia californica</name>
    <name type="common">California sea hare</name>
    <dbReference type="NCBI Taxonomy" id="6500"/>
    <lineage>
        <taxon>Eukaryota</taxon>
        <taxon>Metazoa</taxon>
        <taxon>Spiralia</taxon>
        <taxon>Lophotrochozoa</taxon>
        <taxon>Mollusca</taxon>
        <taxon>Gastropoda</taxon>
        <taxon>Heterobranchia</taxon>
        <taxon>Euthyneura</taxon>
        <taxon>Tectipleura</taxon>
        <taxon>Aplysiida</taxon>
        <taxon>Aplysioidea</taxon>
        <taxon>Aplysiidae</taxon>
        <taxon>Aplysia</taxon>
    </lineage>
</organism>
<sequence>MSGTSQERWPLVAWILIFAWAPSVLAKVLCPYERCSCGEFSIYCQFKGLDQMPPLKPGTSYPQLYLYFRGNNISVVNDCELPHNLESIDFREDSLTTIADHAFNYSAKSLKRLTFWSTNLTSLPWALMDLSSLQYLRWDNSHVLTWNTTILASIGASLKTLSLSELTMPNFPSHWLKLLPKLETFEMSGVAFGHLRSKPLDPPASHIKYLTITSSNLTNIPQEVVALITDLTSLNLESNSISDLSSLKDLKAPRNVSELRMYSNHIHNIGPLFNLTGIERLEISYNRICDHKHIHHALIPNKNSLRSLDLSSNCLTQIPDLLYMSELKYLYLSSNNISTPSSGSLPTSLINLDLDENVMTTIPESISKLPNLYSLDLSNNKIKSVADFEFPSSLDYLKISDNDLEVIPLLQFSNNMSKLTDLDLLGNPIKTIADDAFSNLHELNNLDLSYTHLVRLPSALLTLNKLNYLSLPDTLTCSCDDMAFTTWYQNLTDLYGKCNGTNLSHMLHQLPSKCPVS</sequence>
<dbReference type="Gene3D" id="3.80.10.10">
    <property type="entry name" value="Ribonuclease Inhibitor"/>
    <property type="match status" value="3"/>
</dbReference>
<evidence type="ECO:0000313" key="5">
    <source>
        <dbReference type="RefSeq" id="XP_005103106.1"/>
    </source>
</evidence>
<dbReference type="Pfam" id="PF13306">
    <property type="entry name" value="LRR_5"/>
    <property type="match status" value="1"/>
</dbReference>
<evidence type="ECO:0000256" key="1">
    <source>
        <dbReference type="ARBA" id="ARBA00022614"/>
    </source>
</evidence>
<evidence type="ECO:0000313" key="4">
    <source>
        <dbReference type="Proteomes" id="UP000694888"/>
    </source>
</evidence>
<dbReference type="SMART" id="SM00364">
    <property type="entry name" value="LRR_BAC"/>
    <property type="match status" value="5"/>
</dbReference>
<dbReference type="InterPro" id="IPR026906">
    <property type="entry name" value="LRR_5"/>
</dbReference>
<dbReference type="InterPro" id="IPR050333">
    <property type="entry name" value="SLRP"/>
</dbReference>
<dbReference type="InterPro" id="IPR001611">
    <property type="entry name" value="Leu-rich_rpt"/>
</dbReference>